<dbReference type="EMBL" id="CM001440">
    <property type="protein sequence ID" value="EHR63300.1"/>
    <property type="molecule type" value="Genomic_DNA"/>
</dbReference>
<dbReference type="Proteomes" id="UP000002791">
    <property type="component" value="Chromosome"/>
</dbReference>
<dbReference type="InterPro" id="IPR020846">
    <property type="entry name" value="MFS_dom"/>
</dbReference>
<evidence type="ECO:0000259" key="9">
    <source>
        <dbReference type="PROSITE" id="PS50850"/>
    </source>
</evidence>
<dbReference type="PANTHER" id="PTHR23513:SF11">
    <property type="entry name" value="STAPHYLOFERRIN A TRANSPORTER"/>
    <property type="match status" value="1"/>
</dbReference>
<evidence type="ECO:0000313" key="11">
    <source>
        <dbReference type="Proteomes" id="UP000002791"/>
    </source>
</evidence>
<proteinExistence type="predicted"/>
<name>H5XQ34_9PSEU</name>
<feature type="transmembrane region" description="Helical" evidence="8">
    <location>
        <begin position="343"/>
        <end position="365"/>
    </location>
</feature>
<feature type="transmembrane region" description="Helical" evidence="8">
    <location>
        <begin position="288"/>
        <end position="307"/>
    </location>
</feature>
<evidence type="ECO:0000256" key="2">
    <source>
        <dbReference type="ARBA" id="ARBA00022448"/>
    </source>
</evidence>
<dbReference type="CDD" id="cd06173">
    <property type="entry name" value="MFS_MefA_like"/>
    <property type="match status" value="1"/>
</dbReference>
<feature type="transmembrane region" description="Helical" evidence="8">
    <location>
        <begin position="252"/>
        <end position="276"/>
    </location>
</feature>
<evidence type="ECO:0000256" key="6">
    <source>
        <dbReference type="ARBA" id="ARBA00023136"/>
    </source>
</evidence>
<feature type="transmembrane region" description="Helical" evidence="8">
    <location>
        <begin position="319"/>
        <end position="337"/>
    </location>
</feature>
<feature type="region of interest" description="Disordered" evidence="7">
    <location>
        <begin position="1"/>
        <end position="31"/>
    </location>
</feature>
<dbReference type="GO" id="GO:0005886">
    <property type="term" value="C:plasma membrane"/>
    <property type="evidence" value="ECO:0007669"/>
    <property type="project" value="UniProtKB-SubCell"/>
</dbReference>
<reference evidence="10 11" key="1">
    <citation type="submission" date="2011-11" db="EMBL/GenBank/DDBJ databases">
        <title>The Noncontiguous Finished sequence of Saccharomonospora cyanea NA-134.</title>
        <authorList>
            <consortium name="US DOE Joint Genome Institute"/>
            <person name="Lucas S."/>
            <person name="Han J."/>
            <person name="Lapidus A."/>
            <person name="Cheng J.-F."/>
            <person name="Goodwin L."/>
            <person name="Pitluck S."/>
            <person name="Peters L."/>
            <person name="Ovchinnikova G."/>
            <person name="Lu M."/>
            <person name="Detter J.C."/>
            <person name="Han C."/>
            <person name="Tapia R."/>
            <person name="Land M."/>
            <person name="Hauser L."/>
            <person name="Kyrpides N."/>
            <person name="Ivanova N."/>
            <person name="Pagani I."/>
            <person name="Brambilla E.-M."/>
            <person name="Klenk H.-P."/>
            <person name="Woyke T."/>
        </authorList>
    </citation>
    <scope>NUCLEOTIDE SEQUENCE [LARGE SCALE GENOMIC DNA]</scope>
    <source>
        <strain evidence="10 11">NA-134</strain>
    </source>
</reference>
<dbReference type="InterPro" id="IPR010290">
    <property type="entry name" value="TM_effector"/>
</dbReference>
<dbReference type="HOGENOM" id="CLU_034180_11_2_11"/>
<organism evidence="10 11">
    <name type="scientific">Saccharomonospora cyanea NA-134</name>
    <dbReference type="NCBI Taxonomy" id="882082"/>
    <lineage>
        <taxon>Bacteria</taxon>
        <taxon>Bacillati</taxon>
        <taxon>Actinomycetota</taxon>
        <taxon>Actinomycetes</taxon>
        <taxon>Pseudonocardiales</taxon>
        <taxon>Pseudonocardiaceae</taxon>
        <taxon>Saccharomonospora</taxon>
    </lineage>
</organism>
<feature type="transmembrane region" description="Helical" evidence="8">
    <location>
        <begin position="77"/>
        <end position="97"/>
    </location>
</feature>
<feature type="transmembrane region" description="Helical" evidence="8">
    <location>
        <begin position="409"/>
        <end position="428"/>
    </location>
</feature>
<dbReference type="GO" id="GO:0022857">
    <property type="term" value="F:transmembrane transporter activity"/>
    <property type="evidence" value="ECO:0007669"/>
    <property type="project" value="InterPro"/>
</dbReference>
<evidence type="ECO:0000256" key="3">
    <source>
        <dbReference type="ARBA" id="ARBA00022475"/>
    </source>
</evidence>
<evidence type="ECO:0000256" key="1">
    <source>
        <dbReference type="ARBA" id="ARBA00004651"/>
    </source>
</evidence>
<evidence type="ECO:0000256" key="4">
    <source>
        <dbReference type="ARBA" id="ARBA00022692"/>
    </source>
</evidence>
<feature type="transmembrane region" description="Helical" evidence="8">
    <location>
        <begin position="185"/>
        <end position="205"/>
    </location>
</feature>
<protein>
    <submittedName>
        <fullName evidence="10">Arabinose efflux permease family protein</fullName>
    </submittedName>
</protein>
<dbReference type="InterPro" id="IPR036259">
    <property type="entry name" value="MFS_trans_sf"/>
</dbReference>
<feature type="domain" description="Major facilitator superfamily (MFS) profile" evidence="9">
    <location>
        <begin position="34"/>
        <end position="431"/>
    </location>
</feature>
<feature type="transmembrane region" description="Helical" evidence="8">
    <location>
        <begin position="377"/>
        <end position="397"/>
    </location>
</feature>
<dbReference type="eggNOG" id="COG2814">
    <property type="taxonomic scope" value="Bacteria"/>
</dbReference>
<dbReference type="OrthoDB" id="9775268at2"/>
<keyword evidence="6 8" id="KW-0472">Membrane</keyword>
<accession>H5XQ34</accession>
<gene>
    <name evidence="10" type="ORF">SaccyDRAFT_4490</name>
</gene>
<keyword evidence="2" id="KW-0813">Transport</keyword>
<comment type="subcellular location">
    <subcellularLocation>
        <location evidence="1">Cell membrane</location>
        <topology evidence="1">Multi-pass membrane protein</topology>
    </subcellularLocation>
</comment>
<evidence type="ECO:0000256" key="8">
    <source>
        <dbReference type="SAM" id="Phobius"/>
    </source>
</evidence>
<keyword evidence="4 8" id="KW-0812">Transmembrane</keyword>
<keyword evidence="5 8" id="KW-1133">Transmembrane helix</keyword>
<dbReference type="Gene3D" id="1.20.1250.20">
    <property type="entry name" value="MFS general substrate transporter like domains"/>
    <property type="match status" value="1"/>
</dbReference>
<keyword evidence="11" id="KW-1185">Reference proteome</keyword>
<dbReference type="STRING" id="882082.SaccyDRAFT_4490"/>
<evidence type="ECO:0000256" key="7">
    <source>
        <dbReference type="SAM" id="MobiDB-lite"/>
    </source>
</evidence>
<dbReference type="RefSeq" id="WP_005459515.1">
    <property type="nucleotide sequence ID" value="NZ_CM001440.1"/>
</dbReference>
<feature type="transmembrane region" description="Helical" evidence="8">
    <location>
        <begin position="109"/>
        <end position="129"/>
    </location>
</feature>
<evidence type="ECO:0000256" key="5">
    <source>
        <dbReference type="ARBA" id="ARBA00022989"/>
    </source>
</evidence>
<dbReference type="SUPFAM" id="SSF103473">
    <property type="entry name" value="MFS general substrate transporter"/>
    <property type="match status" value="1"/>
</dbReference>
<dbReference type="Pfam" id="PF05977">
    <property type="entry name" value="MFS_3"/>
    <property type="match status" value="1"/>
</dbReference>
<keyword evidence="3" id="KW-1003">Cell membrane</keyword>
<evidence type="ECO:0000313" key="10">
    <source>
        <dbReference type="EMBL" id="EHR63300.1"/>
    </source>
</evidence>
<dbReference type="PANTHER" id="PTHR23513">
    <property type="entry name" value="INTEGRAL MEMBRANE EFFLUX PROTEIN-RELATED"/>
    <property type="match status" value="1"/>
</dbReference>
<dbReference type="AlphaFoldDB" id="H5XQ34"/>
<sequence length="447" mass="47139">MSITGSEAITSRKKPAIPDSPAPPRPATDRKRGTFASLKVRNYRLFFGGQIISNVGTWMQRIAQDWLVFELSGYNPVALGVAVALQFVPTLLLSLWAGVLADRVDKRRLLMAIQTGVALQALALGALVLGGAAQLWQVYALAFVLGTLSALEVPTRQAFVSEMVGRDQAANAVALNSSIFNLARIVGPAIAGFVIVLVGTGWLFVANAVSTVAVIAGLALMNPAELFRAPAVARAKGQLREGLRYVRGRPDLMTVMVLVFFVSTFGITFFTSLAIVSANVFGTEADGYGMLSTLLAVGTFTGALAAARRGSRGRPSLKVLLTSAAALGAIEFVGAFMPTYLTFGLALVPLGFATITFLNTANALVQTTVSPQMRGRVMGLYVLVLMGGNPLGGPMTGWLAEVFGGRSPFYVGGGVALVAALVCGYFAYRARQGNDSAQTLVHRMRLG</sequence>
<dbReference type="PROSITE" id="PS50850">
    <property type="entry name" value="MFS"/>
    <property type="match status" value="1"/>
</dbReference>